<reference evidence="1 2" key="1">
    <citation type="journal article" date="2022" name="Int. J. Syst. Evol. Microbiol.">
        <title>Miniphocaeibacter halophilus sp. nov., an ammonium-tolerant acetate-producing bacterium isolated from a biogas system.</title>
        <authorList>
            <person name="Schnurer A."/>
            <person name="Singh A."/>
            <person name="Bi S."/>
            <person name="Qiao W."/>
            <person name="Westerholm M."/>
        </authorList>
    </citation>
    <scope>NUCLEOTIDE SEQUENCE [LARGE SCALE GENOMIC DNA]</scope>
    <source>
        <strain evidence="1 2">AMB_01</strain>
    </source>
</reference>
<sequence>MKKHFNNKLLILTVGVFLALISVLSIVLKGFTLDKILVPLFSWIILVTCINDIIRIVKFYSKSKQLKSFKMYSKKNILYFLSAIFFIIFIPIAIYFESDLIDLLHTYPMYGLVPLILIMILGLSTFLGAMVETYTRNNTNIYLISDGFSGVDLYTVNLGTFEEGFIIETYIFKYSHINYIEEKGNDLYIYGKNDFNDKENRDFKIIVQTIETKKNLMNFIENKSL</sequence>
<proteinExistence type="predicted"/>
<dbReference type="Proteomes" id="UP000595814">
    <property type="component" value="Chromosome"/>
</dbReference>
<protein>
    <submittedName>
        <fullName evidence="1">Uncharacterized protein</fullName>
    </submittedName>
</protein>
<organism evidence="1 2">
    <name type="scientific">Miniphocaeibacter halophilus</name>
    <dbReference type="NCBI Taxonomy" id="2931922"/>
    <lineage>
        <taxon>Bacteria</taxon>
        <taxon>Bacillati</taxon>
        <taxon>Bacillota</taxon>
        <taxon>Tissierellia</taxon>
        <taxon>Tissierellales</taxon>
        <taxon>Peptoniphilaceae</taxon>
        <taxon>Miniphocaeibacter</taxon>
    </lineage>
</organism>
<name>A0AC61NBT1_9FIRM</name>
<keyword evidence="2" id="KW-1185">Reference proteome</keyword>
<gene>
    <name evidence="1" type="ORF">JFY71_03345</name>
</gene>
<dbReference type="EMBL" id="CP066744">
    <property type="protein sequence ID" value="QQK08588.1"/>
    <property type="molecule type" value="Genomic_DNA"/>
</dbReference>
<evidence type="ECO:0000313" key="2">
    <source>
        <dbReference type="Proteomes" id="UP000595814"/>
    </source>
</evidence>
<evidence type="ECO:0000313" key="1">
    <source>
        <dbReference type="EMBL" id="QQK08588.1"/>
    </source>
</evidence>
<accession>A0AC61NBT1</accession>